<proteinExistence type="predicted"/>
<accession>A0A8S9YVZ6</accession>
<feature type="domain" description="Rap-GAP" evidence="3">
    <location>
        <begin position="1468"/>
        <end position="1757"/>
    </location>
</feature>
<dbReference type="Proteomes" id="UP000822476">
    <property type="component" value="Unassembled WGS sequence"/>
</dbReference>
<dbReference type="InterPro" id="IPR035974">
    <property type="entry name" value="Rap/Ran-GAP_sf"/>
</dbReference>
<keyword evidence="5" id="KW-1185">Reference proteome</keyword>
<comment type="caution">
    <text evidence="4">The sequence shown here is derived from an EMBL/GenBank/DDBJ whole genome shotgun (WGS) entry which is preliminary data.</text>
</comment>
<dbReference type="SUPFAM" id="SSF111347">
    <property type="entry name" value="Rap/Ran-GAP"/>
    <property type="match status" value="2"/>
</dbReference>
<organism evidence="4 5">
    <name type="scientific">Paragonimus skrjabini miyazakii</name>
    <dbReference type="NCBI Taxonomy" id="59628"/>
    <lineage>
        <taxon>Eukaryota</taxon>
        <taxon>Metazoa</taxon>
        <taxon>Spiralia</taxon>
        <taxon>Lophotrochozoa</taxon>
        <taxon>Platyhelminthes</taxon>
        <taxon>Trematoda</taxon>
        <taxon>Digenea</taxon>
        <taxon>Plagiorchiida</taxon>
        <taxon>Troglotremata</taxon>
        <taxon>Troglotrematidae</taxon>
        <taxon>Paragonimus</taxon>
    </lineage>
</organism>
<gene>
    <name evidence="4" type="ORF">EG68_03168</name>
</gene>
<feature type="region of interest" description="Disordered" evidence="2">
    <location>
        <begin position="551"/>
        <end position="575"/>
    </location>
</feature>
<feature type="compositionally biased region" description="Polar residues" evidence="2">
    <location>
        <begin position="555"/>
        <end position="570"/>
    </location>
</feature>
<evidence type="ECO:0000313" key="4">
    <source>
        <dbReference type="EMBL" id="KAF7258802.1"/>
    </source>
</evidence>
<feature type="region of interest" description="Disordered" evidence="2">
    <location>
        <begin position="1596"/>
        <end position="1636"/>
    </location>
</feature>
<dbReference type="PANTHER" id="PTHR21344">
    <property type="entry name" value="RAL GTPASE-ACTIVATING PROTEIN SUBUNIT BETA"/>
    <property type="match status" value="1"/>
</dbReference>
<feature type="region of interest" description="Disordered" evidence="2">
    <location>
        <begin position="598"/>
        <end position="649"/>
    </location>
</feature>
<evidence type="ECO:0000313" key="5">
    <source>
        <dbReference type="Proteomes" id="UP000822476"/>
    </source>
</evidence>
<protein>
    <recommendedName>
        <fullName evidence="3">Rap-GAP domain-containing protein</fullName>
    </recommendedName>
</protein>
<sequence length="1790" mass="197892">MYSEWSADLKQIYEQVINHESYLRLFPTKDANDIAKRAIFSIKCDCSCIPFQSATGEQSSDIDRLPTSIELPATTTVPPSIREARDAVQLDTHEEVQWAMPIITYALTMPVEHWDAVKHGAHIYCCWLRNLMPSGRSTSVGVSSPVVYPRTLRREPLRYLDRMLFSLCYFFLPRYPEPLHNQQKWFIHSLGQTVPDSPKTSLTDNSDPVEPAQSVPADRASSIALLQSQLEITRLIVQAVDSVVSNGTALPSTAWDSLLQFCLNVCHAVLAMPLPVPVQRMRPVVQTQATHASSGATHTPPATVMNPVYDLAGVSVSANVETQTDPARIAEAIADCVVDLLMRTWLMVCAHCFPRPQMWAALTECIKVWRHQSVLVAHWSRVLVAVTSQLLNLLYGPVRKVSSVDFPSPPSLPAVDRMGCALLPREMSPECVKETWFRFLYLLGNPVDFCDPRILVTPVFEKCKKTSAADRVAMAPIYLPYIYHQALRGLSVVVDGFLGIQPSLTVGVEASLSVPPELYRPTNSFSPILHSGSKMVASDIDTESRRSVVAGAFAPTSQGPRSSTTNVTTEKGSRKLKLPSVVTSASLLAYSGNASVRHPHSGIPAESAGGSSVGSLQHTSGTAVTGQPSLLSFTGNHPNNRPQQNGASNSSFYWSTASSGVFSQSPNFVHLQTLAQQWLGPEPNQGVSSLRPEVNTLLQLLGPWLFEAAVIGVDKDFDLALISTRTEQFPSYLNFQAGRAEALGTLCRIVLYGRRSQMAQEHLVRFYLCLHYGLDTEAGRNDYVLSTVLFFATDLLREDLPGINILLPRVFAACQLVFRDENIMRPEYLTMDLLRRAAIHQLMAMVCIPAQFEGATLRCLVPISSNAKDPVTLSTLKNQLAYFLCEILEREKDPVNFQMLLSTSLALLEDMAADEQTTPLRHLTVRSGDDRLNHKRLHTASSLFNTLVPCLCSLLVREWSSESTAQYLLEVLCAIAFVRVSPPDPMIYRETVRQICEFITNQCQRQSKYHKRQLHSVIVAAFSCLSVWLVEYAHFLLVDSDCLQTIMGTIELGICGLKSKPGPPKLPIPKNEKTPTPASKRVQDAAESCLAVLMSLAGTFPGPAGVATTSSLITEDQLVRLLVPPDAIQDMQVLQTLRSCFHYYWSEPGVLLGILELDECYKFLHSKGFKKDCSEMWKLPETVLIIRGAFGRHLWAVRMRQLPTHGPDAAKEAESIQPTSPPRPEPWGCFLERLISTVDRNETTEALTFPASIKDIPLVDADYTISSLEQVGGAPGSRSREQINSLKAIVATQSNHANEVGRQCLKQRLATAYPDPSTDLKPPECVFLKPRLSYLSCLTVLVQDVSMRNMYHEILETLDILYYAFVPPMTLCRVKTSFQVARLLLMHLGYLSVNTFHMVEPDLLSGPNVDRTVPEAATITTQSVNLVGSAPPTTLSTSSVLSDREPLFQPMPSFFHLDSKNPELHKMLNALDRLPTRTGDTLLVFYVAAGQNKSEDILANMKSWSELPSEFHAFLQGLGALVEISKHPGWTGCLETSYCAVDNRIGMCADATRLMFASKVPDCAPDGHRFILYTADAISEFACICPSDFPPSSTIADESRCGVTQKRPSTDYTAGSQRPLGPQPTTVSGAGEIGADPTGGRVAVVWLERWEDGPITSGPDGPGWATHHMTNQLFHCPVTIYVHPLSSKLYRIGMLRAPARVYEAGPLQNGLVLSARCLASFVRQTVANVARRRRLASDQFQPPHVRRRYRISELDQLYRQRQASRASSKSSTSAFRNVPEVIMELFSAAT</sequence>
<dbReference type="PANTHER" id="PTHR21344:SF1">
    <property type="entry name" value="RAL GTPASE-ACTIVATING PROTEIN SUBUNIT BETA"/>
    <property type="match status" value="1"/>
</dbReference>
<dbReference type="Gene3D" id="3.40.50.11210">
    <property type="entry name" value="Rap/Ran-GAP"/>
    <property type="match status" value="1"/>
</dbReference>
<dbReference type="OrthoDB" id="10009983at2759"/>
<evidence type="ECO:0000259" key="3">
    <source>
        <dbReference type="PROSITE" id="PS50085"/>
    </source>
</evidence>
<reference evidence="4" key="1">
    <citation type="submission" date="2019-07" db="EMBL/GenBank/DDBJ databases">
        <title>Annotation for the trematode Paragonimus miyazaki's.</title>
        <authorList>
            <person name="Choi Y.-J."/>
        </authorList>
    </citation>
    <scope>NUCLEOTIDE SEQUENCE</scope>
    <source>
        <strain evidence="4">Japan</strain>
    </source>
</reference>
<dbReference type="PROSITE" id="PS50085">
    <property type="entry name" value="RAPGAP"/>
    <property type="match status" value="1"/>
</dbReference>
<dbReference type="Pfam" id="PF20412">
    <property type="entry name" value="RALGAPB_N"/>
    <property type="match status" value="1"/>
</dbReference>
<feature type="compositionally biased region" description="Polar residues" evidence="2">
    <location>
        <begin position="1606"/>
        <end position="1616"/>
    </location>
</feature>
<dbReference type="InterPro" id="IPR000331">
    <property type="entry name" value="Rap/Ran_GAP_dom"/>
</dbReference>
<dbReference type="EMBL" id="JTDE01001526">
    <property type="protein sequence ID" value="KAF7258802.1"/>
    <property type="molecule type" value="Genomic_DNA"/>
</dbReference>
<name>A0A8S9YVZ6_9TREM</name>
<evidence type="ECO:0000256" key="1">
    <source>
        <dbReference type="ARBA" id="ARBA00022468"/>
    </source>
</evidence>
<dbReference type="GO" id="GO:0005096">
    <property type="term" value="F:GTPase activator activity"/>
    <property type="evidence" value="ECO:0007669"/>
    <property type="project" value="UniProtKB-KW"/>
</dbReference>
<dbReference type="InterPro" id="IPR046859">
    <property type="entry name" value="RGPA/RALGAPB_N"/>
</dbReference>
<feature type="compositionally biased region" description="Polar residues" evidence="2">
    <location>
        <begin position="609"/>
        <end position="649"/>
    </location>
</feature>
<dbReference type="GO" id="GO:0051056">
    <property type="term" value="P:regulation of small GTPase mediated signal transduction"/>
    <property type="evidence" value="ECO:0007669"/>
    <property type="project" value="InterPro"/>
</dbReference>
<keyword evidence="1" id="KW-0343">GTPase activation</keyword>
<dbReference type="InterPro" id="IPR039930">
    <property type="entry name" value="RALGAPB"/>
</dbReference>
<evidence type="ECO:0000256" key="2">
    <source>
        <dbReference type="SAM" id="MobiDB-lite"/>
    </source>
</evidence>